<evidence type="ECO:0000313" key="16">
    <source>
        <dbReference type="Proteomes" id="UP000678499"/>
    </source>
</evidence>
<keyword evidence="7" id="KW-0156">Chromatin regulator</keyword>
<dbReference type="EMBL" id="CAJPEX010000124">
    <property type="protein sequence ID" value="CAG0913528.1"/>
    <property type="molecule type" value="Genomic_DNA"/>
</dbReference>
<evidence type="ECO:0000256" key="3">
    <source>
        <dbReference type="ARBA" id="ARBA00015508"/>
    </source>
</evidence>
<comment type="subunit">
    <text evidence="13">Component of the NSL complex at least composed of KAT8/MOF, KANSL1, KANSL2, KANSL3, MCRS1, PHF20, OGT1/OGT, WDR5 and HCFC1.</text>
</comment>
<dbReference type="PANTHER" id="PTHR13453:SF1">
    <property type="entry name" value="KAT8 REGULATORY NSL COMPLEX SUBUNIT 2"/>
    <property type="match status" value="1"/>
</dbReference>
<proteinExistence type="predicted"/>
<sequence length="402" mass="45984">MQATLQKCGKDSVKNLERRRLRESNALNFTDSSRRSRKAGEMTELCSHYNFPCENPRYPGSTHCIEHILEDLQNTSFMQCSYVHKNGKRCFGTCPVSRKEGLCDDHLMEYERLKKLADRDVSVPSTRLDEKDEALFRAYADFKRDLGMDQTGAALSATRDDPFMFGSDDDVDDEDEELEAYSSGIFGRCDRESLTIGMSRRDDADDDCPYFAESSCHLENAGTLTEEEVLTIASEKMLRLRELYQKEQDLIKRSLAEKRKKYLTTARREVELYGTVVPSRESVRDEGNSYTKFKWLRRLSRFRGPEAVLLAKSVRSAARKEGNSPKCVYAPQRGTKCGEKPICGAKYCLKHILSDPYQVLFRPCDFQVPDAEGRCQEPVFPLSTGLTLFCLEENETLHCVMD</sequence>
<evidence type="ECO:0000256" key="1">
    <source>
        <dbReference type="ARBA" id="ARBA00004123"/>
    </source>
</evidence>
<comment type="subcellular location">
    <subcellularLocation>
        <location evidence="2">Mitochondrion</location>
    </subcellularLocation>
    <subcellularLocation>
        <location evidence="1">Nucleus</location>
    </subcellularLocation>
</comment>
<dbReference type="OrthoDB" id="677315at2759"/>
<dbReference type="Pfam" id="PF13891">
    <property type="entry name" value="zf-C3HC3H_KANSL2"/>
    <property type="match status" value="2"/>
</dbReference>
<dbReference type="InterPro" id="IPR025927">
    <property type="entry name" value="Znf_KANL2-like"/>
</dbReference>
<dbReference type="PANTHER" id="PTHR13453">
    <property type="entry name" value="KAT8 REGULATORY NSL COMPLEX SUBUNIT 2"/>
    <property type="match status" value="1"/>
</dbReference>
<dbReference type="GO" id="GO:0005634">
    <property type="term" value="C:nucleus"/>
    <property type="evidence" value="ECO:0007669"/>
    <property type="project" value="UniProtKB-SubCell"/>
</dbReference>
<accession>A0A7R9BEV3</accession>
<name>A0A7R9BEV3_9CRUS</name>
<evidence type="ECO:0000313" key="15">
    <source>
        <dbReference type="EMBL" id="CAD7273376.1"/>
    </source>
</evidence>
<keyword evidence="4" id="KW-1017">Isopeptide bond</keyword>
<keyword evidence="8" id="KW-0496">Mitochondrion</keyword>
<evidence type="ECO:0000256" key="7">
    <source>
        <dbReference type="ARBA" id="ARBA00022853"/>
    </source>
</evidence>
<dbReference type="EMBL" id="OA882161">
    <property type="protein sequence ID" value="CAD7273376.1"/>
    <property type="molecule type" value="Genomic_DNA"/>
</dbReference>
<organism evidence="15">
    <name type="scientific">Notodromas monacha</name>
    <dbReference type="NCBI Taxonomy" id="399045"/>
    <lineage>
        <taxon>Eukaryota</taxon>
        <taxon>Metazoa</taxon>
        <taxon>Ecdysozoa</taxon>
        <taxon>Arthropoda</taxon>
        <taxon>Crustacea</taxon>
        <taxon>Oligostraca</taxon>
        <taxon>Ostracoda</taxon>
        <taxon>Podocopa</taxon>
        <taxon>Podocopida</taxon>
        <taxon>Cypridocopina</taxon>
        <taxon>Cypridoidea</taxon>
        <taxon>Cyprididae</taxon>
        <taxon>Notodromas</taxon>
    </lineage>
</organism>
<dbReference type="AlphaFoldDB" id="A0A7R9BEV3"/>
<dbReference type="InterPro" id="IPR026316">
    <property type="entry name" value="NSL2"/>
</dbReference>
<evidence type="ECO:0000256" key="13">
    <source>
        <dbReference type="ARBA" id="ARBA00093543"/>
    </source>
</evidence>
<comment type="function">
    <text evidence="12">Non-catalytic component of the NSL histone acetyltransferase complex, a multiprotein complex that mediates histone H4 acetylation at 'Lys-5'- and 'Lys-8' (H4K5ac and H4K8ac) at transcription start sites and promotes transcription initiation. Required for NSL complex stability and for transcription of intraciliary transport genes in both ciliated and non-ciliated cells by regulating histone H4 acetylation at 'Lys-5'- and 'Lys-12' (H4K5ac and H4K12ac). This is necessary for cilium assembly in ciliated cells and for organization of the microtubule cytoskeleton in non-ciliated cells. Required within the NSL complex to maintain nuclear architecture stability by promoting KAT8-mediated acetylation of lamin LMNA.</text>
</comment>
<dbReference type="GO" id="GO:0005739">
    <property type="term" value="C:mitochondrion"/>
    <property type="evidence" value="ECO:0007669"/>
    <property type="project" value="UniProtKB-SubCell"/>
</dbReference>
<evidence type="ECO:0000256" key="5">
    <source>
        <dbReference type="ARBA" id="ARBA00022553"/>
    </source>
</evidence>
<evidence type="ECO:0000256" key="11">
    <source>
        <dbReference type="ARBA" id="ARBA00033378"/>
    </source>
</evidence>
<evidence type="ECO:0000256" key="6">
    <source>
        <dbReference type="ARBA" id="ARBA00022843"/>
    </source>
</evidence>
<feature type="domain" description="KANL2-like probable zinc-finger" evidence="14">
    <location>
        <begin position="334"/>
        <end position="390"/>
    </location>
</feature>
<evidence type="ECO:0000256" key="8">
    <source>
        <dbReference type="ARBA" id="ARBA00023128"/>
    </source>
</evidence>
<keyword evidence="5" id="KW-0597">Phosphoprotein</keyword>
<evidence type="ECO:0000256" key="9">
    <source>
        <dbReference type="ARBA" id="ARBA00023242"/>
    </source>
</evidence>
<keyword evidence="9" id="KW-0539">Nucleus</keyword>
<gene>
    <name evidence="15" type="ORF">NMOB1V02_LOCUS1267</name>
</gene>
<evidence type="ECO:0000256" key="10">
    <source>
        <dbReference type="ARBA" id="ARBA00032947"/>
    </source>
</evidence>
<protein>
    <recommendedName>
        <fullName evidence="3">KAT8 regulatory NSL complex subunit 2</fullName>
    </recommendedName>
    <alternativeName>
        <fullName evidence="11">NSL complex protein NSL2</fullName>
    </alternativeName>
    <alternativeName>
        <fullName evidence="10">Non-specific lethal 2 homolog</fullName>
    </alternativeName>
</protein>
<dbReference type="GO" id="GO:0044545">
    <property type="term" value="C:NSL complex"/>
    <property type="evidence" value="ECO:0007669"/>
    <property type="project" value="TreeGrafter"/>
</dbReference>
<evidence type="ECO:0000256" key="2">
    <source>
        <dbReference type="ARBA" id="ARBA00004173"/>
    </source>
</evidence>
<feature type="domain" description="KANL2-like probable zinc-finger" evidence="14">
    <location>
        <begin position="50"/>
        <end position="106"/>
    </location>
</feature>
<reference evidence="15" key="1">
    <citation type="submission" date="2020-11" db="EMBL/GenBank/DDBJ databases">
        <authorList>
            <person name="Tran Van P."/>
        </authorList>
    </citation>
    <scope>NUCLEOTIDE SEQUENCE</scope>
</reference>
<evidence type="ECO:0000259" key="14">
    <source>
        <dbReference type="Pfam" id="PF13891"/>
    </source>
</evidence>
<evidence type="ECO:0000256" key="4">
    <source>
        <dbReference type="ARBA" id="ARBA00022499"/>
    </source>
</evidence>
<evidence type="ECO:0000256" key="12">
    <source>
        <dbReference type="ARBA" id="ARBA00093359"/>
    </source>
</evidence>
<dbReference type="GO" id="GO:0006325">
    <property type="term" value="P:chromatin organization"/>
    <property type="evidence" value="ECO:0007669"/>
    <property type="project" value="UniProtKB-KW"/>
</dbReference>
<dbReference type="Proteomes" id="UP000678499">
    <property type="component" value="Unassembled WGS sequence"/>
</dbReference>
<keyword evidence="16" id="KW-1185">Reference proteome</keyword>
<keyword evidence="6" id="KW-0832">Ubl conjugation</keyword>